<dbReference type="EMBL" id="QHGU01000233">
    <property type="protein sequence ID" value="PZM51648.1"/>
    <property type="molecule type" value="Genomic_DNA"/>
</dbReference>
<proteinExistence type="predicted"/>
<dbReference type="Proteomes" id="UP000249070">
    <property type="component" value="Unassembled WGS sequence"/>
</dbReference>
<name>G0WS05_ENTFC</name>
<gene>
    <name evidence="2" type="ORF">DKP91_16470</name>
</gene>
<organism evidence="1">
    <name type="scientific">Enterococcus faecium</name>
    <name type="common">Streptococcus faecium</name>
    <dbReference type="NCBI Taxonomy" id="1352"/>
    <lineage>
        <taxon>Bacteria</taxon>
        <taxon>Bacillati</taxon>
        <taxon>Bacillota</taxon>
        <taxon>Bacilli</taxon>
        <taxon>Lactobacillales</taxon>
        <taxon>Enterococcaceae</taxon>
        <taxon>Enterococcus</taxon>
    </lineage>
</organism>
<accession>G0WS05</accession>
<sequence>MIRRVMKLDKQRLYEAVKDNCNCGGNRQLFKAMMVTVYRRLDGENAETAVENAYFQVFGEHHSPEWDRAILDDMAEMHEKLWRALND</sequence>
<dbReference type="AlphaFoldDB" id="G0WS05"/>
<evidence type="ECO:0000313" key="2">
    <source>
        <dbReference type="EMBL" id="PZM51648.1"/>
    </source>
</evidence>
<dbReference type="EMBL" id="HM748980">
    <property type="protein sequence ID" value="AEJ32554.1"/>
    <property type="molecule type" value="Genomic_DNA"/>
</dbReference>
<evidence type="ECO:0000313" key="1">
    <source>
        <dbReference type="EMBL" id="AEJ32554.1"/>
    </source>
</evidence>
<reference evidence="1" key="1">
    <citation type="submission" date="2010-07" db="EMBL/GenBank/DDBJ databases">
        <title>Characterization of pNJAKD plasmid from lactic acid bacteria.</title>
        <authorList>
            <person name="Kumar N."/>
            <person name="Das A."/>
        </authorList>
    </citation>
    <scope>NUCLEOTIDE SEQUENCE</scope>
    <source>
        <strain evidence="1">DJ1</strain>
        <plasmid evidence="1">pNJAKD</plasmid>
    </source>
</reference>
<evidence type="ECO:0000313" key="3">
    <source>
        <dbReference type="Proteomes" id="UP000249070"/>
    </source>
</evidence>
<geneLocation type="plasmid" evidence="1">
    <name>pNJAKD</name>
</geneLocation>
<protein>
    <submittedName>
        <fullName evidence="2">XRE family transcriptional regulator</fullName>
    </submittedName>
</protein>
<reference evidence="2 3" key="2">
    <citation type="submission" date="2018-05" db="EMBL/GenBank/DDBJ databases">
        <title>Vancomycin-resistant Enterococcus faecium strain from Chelyabinsk, Russia.</title>
        <authorList>
            <person name="Gostev V."/>
            <person name="Goncharov A."/>
            <person name="Kolodzhieva V."/>
            <person name="Suvorov A."/>
            <person name="Sidorenko S."/>
            <person name="Zueva L."/>
        </authorList>
    </citation>
    <scope>NUCLEOTIDE SEQUENCE [LARGE SCALE GENOMIC DNA]</scope>
    <source>
        <strain evidence="2 3">20</strain>
    </source>
</reference>
<keyword evidence="1" id="KW-0614">Plasmid</keyword>